<proteinExistence type="inferred from homology"/>
<gene>
    <name evidence="8" type="ORF">BDN71DRAFT_1594547</name>
</gene>
<protein>
    <recommendedName>
        <fullName evidence="2">aspartate kinase</fullName>
        <ecNumber evidence="2">2.7.2.4</ecNumber>
    </recommendedName>
</protein>
<dbReference type="PANTHER" id="PTHR21499:SF59">
    <property type="entry name" value="ASPARTOKINASE"/>
    <property type="match status" value="1"/>
</dbReference>
<dbReference type="Gene3D" id="3.30.2130.10">
    <property type="entry name" value="VC0802-like"/>
    <property type="match status" value="1"/>
</dbReference>
<keyword evidence="9" id="KW-1185">Reference proteome</keyword>
<dbReference type="GO" id="GO:0005524">
    <property type="term" value="F:ATP binding"/>
    <property type="evidence" value="ECO:0007669"/>
    <property type="project" value="UniProtKB-KW"/>
</dbReference>
<evidence type="ECO:0000256" key="3">
    <source>
        <dbReference type="ARBA" id="ARBA00022741"/>
    </source>
</evidence>
<evidence type="ECO:0000256" key="4">
    <source>
        <dbReference type="ARBA" id="ARBA00022777"/>
    </source>
</evidence>
<dbReference type="SUPFAM" id="SSF53633">
    <property type="entry name" value="Carbamate kinase-like"/>
    <property type="match status" value="1"/>
</dbReference>
<keyword evidence="3" id="KW-0547">Nucleotide-binding</keyword>
<dbReference type="GO" id="GO:0005829">
    <property type="term" value="C:cytosol"/>
    <property type="evidence" value="ECO:0007669"/>
    <property type="project" value="TreeGrafter"/>
</dbReference>
<dbReference type="EC" id="2.7.2.4" evidence="2"/>
<dbReference type="GO" id="GO:0009089">
    <property type="term" value="P:lysine biosynthetic process via diaminopimelate"/>
    <property type="evidence" value="ECO:0007669"/>
    <property type="project" value="TreeGrafter"/>
</dbReference>
<comment type="caution">
    <text evidence="8">The sequence shown here is derived from an EMBL/GenBank/DDBJ whole genome shotgun (WGS) entry which is preliminary data.</text>
</comment>
<organism evidence="8 9">
    <name type="scientific">Pleurotus eryngii</name>
    <name type="common">Boletus of the steppes</name>
    <dbReference type="NCBI Taxonomy" id="5323"/>
    <lineage>
        <taxon>Eukaryota</taxon>
        <taxon>Fungi</taxon>
        <taxon>Dikarya</taxon>
        <taxon>Basidiomycota</taxon>
        <taxon>Agaricomycotina</taxon>
        <taxon>Agaricomycetes</taxon>
        <taxon>Agaricomycetidae</taxon>
        <taxon>Agaricales</taxon>
        <taxon>Pleurotineae</taxon>
        <taxon>Pleurotaceae</taxon>
        <taxon>Pleurotus</taxon>
    </lineage>
</organism>
<dbReference type="EMBL" id="MU154787">
    <property type="protein sequence ID" value="KAF9487338.1"/>
    <property type="molecule type" value="Genomic_DNA"/>
</dbReference>
<comment type="similarity">
    <text evidence="1">Belongs to the aspartokinase family.</text>
</comment>
<dbReference type="Proteomes" id="UP000807025">
    <property type="component" value="Unassembled WGS sequence"/>
</dbReference>
<evidence type="ECO:0000256" key="5">
    <source>
        <dbReference type="ARBA" id="ARBA00022840"/>
    </source>
</evidence>
<evidence type="ECO:0000259" key="7">
    <source>
        <dbReference type="Pfam" id="PF22468"/>
    </source>
</evidence>
<reference evidence="8" key="1">
    <citation type="submission" date="2020-11" db="EMBL/GenBank/DDBJ databases">
        <authorList>
            <consortium name="DOE Joint Genome Institute"/>
            <person name="Ahrendt S."/>
            <person name="Riley R."/>
            <person name="Andreopoulos W."/>
            <person name="Labutti K."/>
            <person name="Pangilinan J."/>
            <person name="Ruiz-Duenas F.J."/>
            <person name="Barrasa J.M."/>
            <person name="Sanchez-Garcia M."/>
            <person name="Camarero S."/>
            <person name="Miyauchi S."/>
            <person name="Serrano A."/>
            <person name="Linde D."/>
            <person name="Babiker R."/>
            <person name="Drula E."/>
            <person name="Ayuso-Fernandez I."/>
            <person name="Pacheco R."/>
            <person name="Padilla G."/>
            <person name="Ferreira P."/>
            <person name="Barriuso J."/>
            <person name="Kellner H."/>
            <person name="Castanera R."/>
            <person name="Alfaro M."/>
            <person name="Ramirez L."/>
            <person name="Pisabarro A.G."/>
            <person name="Kuo A."/>
            <person name="Tritt A."/>
            <person name="Lipzen A."/>
            <person name="He G."/>
            <person name="Yan M."/>
            <person name="Ng V."/>
            <person name="Cullen D."/>
            <person name="Martin F."/>
            <person name="Rosso M.-N."/>
            <person name="Henrissat B."/>
            <person name="Hibbett D."/>
            <person name="Martinez A.T."/>
            <person name="Grigoriev I.V."/>
        </authorList>
    </citation>
    <scope>NUCLEOTIDE SEQUENCE</scope>
    <source>
        <strain evidence="8">ATCC 90797</strain>
    </source>
</reference>
<dbReference type="Gene3D" id="3.40.1160.10">
    <property type="entry name" value="Acetylglutamate kinase-like"/>
    <property type="match status" value="1"/>
</dbReference>
<dbReference type="SUPFAM" id="SSF55021">
    <property type="entry name" value="ACT-like"/>
    <property type="match status" value="1"/>
</dbReference>
<evidence type="ECO:0000256" key="6">
    <source>
        <dbReference type="SAM" id="MobiDB-lite"/>
    </source>
</evidence>
<dbReference type="GO" id="GO:0004072">
    <property type="term" value="F:aspartate kinase activity"/>
    <property type="evidence" value="ECO:0007669"/>
    <property type="project" value="UniProtKB-EC"/>
</dbReference>
<dbReference type="InterPro" id="IPR045865">
    <property type="entry name" value="ACT-like_dom_sf"/>
</dbReference>
<dbReference type="InterPro" id="IPR054352">
    <property type="entry name" value="ACT_Aspartokinase"/>
</dbReference>
<feature type="region of interest" description="Disordered" evidence="6">
    <location>
        <begin position="1"/>
        <end position="28"/>
    </location>
</feature>
<dbReference type="Pfam" id="PF22468">
    <property type="entry name" value="ACT_9"/>
    <property type="match status" value="1"/>
</dbReference>
<accession>A0A9P5ZFY9</accession>
<dbReference type="AlphaFoldDB" id="A0A9P5ZFY9"/>
<evidence type="ECO:0000313" key="9">
    <source>
        <dbReference type="Proteomes" id="UP000807025"/>
    </source>
</evidence>
<keyword evidence="5" id="KW-0067">ATP-binding</keyword>
<sequence length="402" mass="43133">MAVAGSLTRKDGAASPAWQDSGAGVPSGGKSPLVATILPFPGLHRHLLPSPRPRVSSTPAAAYNAVEDPALLKEPEAEIERDCEWLRGLLSAAQPSKSMRFCMPLVGCLTAHRQPGRALGLQDHDDPSQPRRRRVIRVLKDVILNDDTEGGASPVTLDPTSYDRLSIGRQDLTADPRKALTACRIPIISPEEAAESTYYGSELVHPFTVEQGEEDPIRIGNVEKPEGGGTVIHPDSDVDAVDALDTASTTLAGTRSLSVSSDERPQRKLSTAVTRHHRRAHHRPPRQLEQKVRLARLPCGDIQHVESIRGRGGLGPHERGVSARREMAIRSLVGAQMRGMVGIAIRGGGRSVPSHSLMGNVNVEMISQGASEARVPCVIGARDAVEALTLVHHPSELLADRA</sequence>
<dbReference type="GO" id="GO:0009090">
    <property type="term" value="P:homoserine biosynthetic process"/>
    <property type="evidence" value="ECO:0007669"/>
    <property type="project" value="TreeGrafter"/>
</dbReference>
<keyword evidence="4" id="KW-0808">Transferase</keyword>
<feature type="region of interest" description="Disordered" evidence="6">
    <location>
        <begin position="254"/>
        <end position="288"/>
    </location>
</feature>
<name>A0A9P5ZFY9_PLEER</name>
<evidence type="ECO:0000313" key="8">
    <source>
        <dbReference type="EMBL" id="KAF9487338.1"/>
    </source>
</evidence>
<evidence type="ECO:0000256" key="1">
    <source>
        <dbReference type="ARBA" id="ARBA00010122"/>
    </source>
</evidence>
<dbReference type="InterPro" id="IPR036393">
    <property type="entry name" value="AceGlu_kinase-like_sf"/>
</dbReference>
<dbReference type="OrthoDB" id="4323675at2759"/>
<feature type="compositionally biased region" description="Basic residues" evidence="6">
    <location>
        <begin position="274"/>
        <end position="285"/>
    </location>
</feature>
<evidence type="ECO:0000256" key="2">
    <source>
        <dbReference type="ARBA" id="ARBA00013059"/>
    </source>
</evidence>
<keyword evidence="4" id="KW-0418">Kinase</keyword>
<dbReference type="PANTHER" id="PTHR21499">
    <property type="entry name" value="ASPARTATE KINASE"/>
    <property type="match status" value="1"/>
</dbReference>
<feature type="domain" description="Aspartokinase ACT" evidence="7">
    <location>
        <begin position="331"/>
        <end position="393"/>
    </location>
</feature>